<dbReference type="HOGENOM" id="CLU_002220_1_0_1"/>
<evidence type="ECO:0008006" key="7">
    <source>
        <dbReference type="Google" id="ProtNLM"/>
    </source>
</evidence>
<dbReference type="SUPFAM" id="SSF56801">
    <property type="entry name" value="Acetyl-CoA synthetase-like"/>
    <property type="match status" value="1"/>
</dbReference>
<gene>
    <name evidence="5" type="ORF">FIBRA_02808</name>
</gene>
<dbReference type="InterPro" id="IPR000873">
    <property type="entry name" value="AMP-dep_synth/lig_dom"/>
</dbReference>
<sequence>MESRDAAFAIVPDPASSSVYKGGRPRQFSGKSIQSSIMATPSRRIVSPPPNTQGLSCRTFRPPILDGSLQYGEFFDWHEKYSPSHRLFVYIDGESHLQTITWSMAARAIRAAAQLSRNYVQWNHQTGKAPVVAILAASDSIPYATMVMGIIRASFVAFPISVRNSPAAVAHLLNKVGVAHILVGREQSSQDLVQDAIAILKTQNTGAIEPCFSPIPVYEDIYSPSFGPPNADELPYVFYGPDAPILISHSSGSTAFPKPIVFSNSRMIEFSASPYYGERDLTDLLLSIHPLPMFHAMGLMNLVWTSACGYACAAFAPQSPPPVPTPELVARAAQAADCDVIVTVPAFLETWSRNMDYVRWLSTADFVLFGGGPLNKEVGSYLISQGVPLINGYGLTEVGIVSLFMPAKPHNEWEYIQLHTSLTIHMEPQGDNTFELVVVINEKDHPCLINTKVNGVDAYATSDRISPHPTLPGYWKITNPGPLESTMMQDEHVSGCVMFGRGRFQAGILIEPKPEYVFDPTDEVKLAEYRNLIWPTVEKMNTYAPQHSRLFKEMIIIASPAKPFEYTPKSTIRRAAVIAKYDDEINVAYDRVEESSQSSIPAPIQWESENVLPFVRAIVNKVMKHDVMDEDDLFHHGCDSLQATWIRNTLLRVLRDTTKVNTRKIVGNFVYEHPTIAALVRFIVSTAHGTAQSVTDDVTTRVDAMHAMVVKYTRDFPKHQGSTMIQGGEVVLLTGSTGSIGCYVLAQLLSDPKVSRVYAINRASRDHVPLRRRQRCAFIDRGLPDLITSEKLTLVEGNLEEDKFDVPADLYEEMCSSVTHIVHNAWRVDFNVALTSFESNVRGVRRLIDFALSTPFAKPPQVLFTSSVGVFQNARKGDDLSEAPIKADYAVGTGYAESKWVSERILYEAAARTPVDTMVVRVGQVTGGLDGAWNLQEWFPSMVQSASRLGCFPDDDRDVAWIPLEVVAAAVADLRRASCPTRTVHLVHPRPVSWNTIAVVIGTRFGIPLVPYARWLARLERITQATHEESSGEQATSRSLRVLQLLPMFKAIGASLQSGTMALGFHDIPASRALEASPTLADPELRQLGEEDVQRWLAYWQRAGLFGPSDRQLDGPSRDTRPN</sequence>
<evidence type="ECO:0000313" key="6">
    <source>
        <dbReference type="Proteomes" id="UP000006352"/>
    </source>
</evidence>
<dbReference type="Gene3D" id="3.40.50.12780">
    <property type="entry name" value="N-terminal domain of ligase-like"/>
    <property type="match status" value="1"/>
</dbReference>
<dbReference type="InterPro" id="IPR042099">
    <property type="entry name" value="ANL_N_sf"/>
</dbReference>
<dbReference type="Proteomes" id="UP000006352">
    <property type="component" value="Unassembled WGS sequence"/>
</dbReference>
<organism evidence="5 6">
    <name type="scientific">Fibroporia radiculosa</name>
    <dbReference type="NCBI Taxonomy" id="599839"/>
    <lineage>
        <taxon>Eukaryota</taxon>
        <taxon>Fungi</taxon>
        <taxon>Dikarya</taxon>
        <taxon>Basidiomycota</taxon>
        <taxon>Agaricomycotina</taxon>
        <taxon>Agaricomycetes</taxon>
        <taxon>Polyporales</taxon>
        <taxon>Fibroporiaceae</taxon>
        <taxon>Fibroporia</taxon>
    </lineage>
</organism>
<evidence type="ECO:0000259" key="4">
    <source>
        <dbReference type="Pfam" id="PF07993"/>
    </source>
</evidence>
<accession>J4HVI7</accession>
<dbReference type="STRING" id="599839.J4HVI7"/>
<dbReference type="Pfam" id="PF23562">
    <property type="entry name" value="AMP-binding_C_3"/>
    <property type="match status" value="1"/>
</dbReference>
<dbReference type="Gene3D" id="1.10.1200.10">
    <property type="entry name" value="ACP-like"/>
    <property type="match status" value="1"/>
</dbReference>
<dbReference type="EMBL" id="HE797003">
    <property type="protein sequence ID" value="CCM00767.1"/>
    <property type="molecule type" value="Genomic_DNA"/>
</dbReference>
<keyword evidence="2" id="KW-0597">Phosphoprotein</keyword>
<dbReference type="InterPro" id="IPR013120">
    <property type="entry name" value="FAR_NAD-bd"/>
</dbReference>
<dbReference type="Pfam" id="PF07993">
    <property type="entry name" value="NAD_binding_4"/>
    <property type="match status" value="1"/>
</dbReference>
<protein>
    <recommendedName>
        <fullName evidence="7">Polyketide synthase phosphopantetheine-binding domain-containing protein</fullName>
    </recommendedName>
</protein>
<dbReference type="RefSeq" id="XP_012180050.1">
    <property type="nucleotide sequence ID" value="XM_012324660.1"/>
</dbReference>
<dbReference type="PANTHER" id="PTHR43439">
    <property type="entry name" value="PHENYLACETATE-COENZYME A LIGASE"/>
    <property type="match status" value="1"/>
</dbReference>
<dbReference type="InterPro" id="IPR051414">
    <property type="entry name" value="Adenylate-forming_Reductase"/>
</dbReference>
<reference evidence="5 6" key="1">
    <citation type="journal article" date="2012" name="Appl. Environ. Microbiol.">
        <title>Short-read sequencing for genomic analysis of the brown rot fungus Fibroporia radiculosa.</title>
        <authorList>
            <person name="Tang J.D."/>
            <person name="Perkins A.D."/>
            <person name="Sonstegard T.S."/>
            <person name="Schroeder S.G."/>
            <person name="Burgess S.C."/>
            <person name="Diehl S.V."/>
        </authorList>
    </citation>
    <scope>NUCLEOTIDE SEQUENCE [LARGE SCALE GENOMIC DNA]</scope>
    <source>
        <strain evidence="5 6">TFFH 294</strain>
    </source>
</reference>
<evidence type="ECO:0000256" key="1">
    <source>
        <dbReference type="ARBA" id="ARBA00022450"/>
    </source>
</evidence>
<dbReference type="SUPFAM" id="SSF51735">
    <property type="entry name" value="NAD(P)-binding Rossmann-fold domains"/>
    <property type="match status" value="1"/>
</dbReference>
<dbReference type="Gene3D" id="3.40.50.720">
    <property type="entry name" value="NAD(P)-binding Rossmann-like Domain"/>
    <property type="match status" value="1"/>
</dbReference>
<feature type="domain" description="Thioester reductase (TE)" evidence="4">
    <location>
        <begin position="733"/>
        <end position="970"/>
    </location>
</feature>
<dbReference type="SUPFAM" id="SSF47336">
    <property type="entry name" value="ACP-like"/>
    <property type="match status" value="1"/>
</dbReference>
<evidence type="ECO:0000256" key="2">
    <source>
        <dbReference type="ARBA" id="ARBA00022553"/>
    </source>
</evidence>
<dbReference type="Pfam" id="PF00501">
    <property type="entry name" value="AMP-binding"/>
    <property type="match status" value="1"/>
</dbReference>
<evidence type="ECO:0000259" key="3">
    <source>
        <dbReference type="Pfam" id="PF00501"/>
    </source>
</evidence>
<proteinExistence type="predicted"/>
<feature type="domain" description="AMP-dependent synthetase/ligase" evidence="3">
    <location>
        <begin position="82"/>
        <end position="412"/>
    </location>
</feature>
<dbReference type="InterPro" id="IPR036736">
    <property type="entry name" value="ACP-like_sf"/>
</dbReference>
<dbReference type="InterPro" id="IPR036291">
    <property type="entry name" value="NAD(P)-bd_dom_sf"/>
</dbReference>
<dbReference type="AlphaFoldDB" id="J4HVI7"/>
<keyword evidence="6" id="KW-1185">Reference proteome</keyword>
<dbReference type="GeneID" id="24095678"/>
<dbReference type="PANTHER" id="PTHR43439:SF2">
    <property type="entry name" value="ENZYME, PUTATIVE (JCVI)-RELATED"/>
    <property type="match status" value="1"/>
</dbReference>
<dbReference type="OrthoDB" id="429813at2759"/>
<name>J4HVI7_9APHY</name>
<dbReference type="InParanoid" id="J4HVI7"/>
<evidence type="ECO:0000313" key="5">
    <source>
        <dbReference type="EMBL" id="CCM00767.1"/>
    </source>
</evidence>
<keyword evidence="1" id="KW-0596">Phosphopantetheine</keyword>